<dbReference type="EC" id="2.1.1.297" evidence="5"/>
<dbReference type="Gene3D" id="3.40.50.150">
    <property type="entry name" value="Vaccinia Virus protein VP39"/>
    <property type="match status" value="1"/>
</dbReference>
<accession>A0A1H3W2B1</accession>
<evidence type="ECO:0000256" key="4">
    <source>
        <dbReference type="ARBA" id="ARBA00048391"/>
    </source>
</evidence>
<keyword evidence="9" id="KW-1185">Reference proteome</keyword>
<gene>
    <name evidence="5" type="primary">prmC</name>
    <name evidence="8" type="ORF">SAMN05444370_101439</name>
</gene>
<dbReference type="EMBL" id="FNQM01000001">
    <property type="protein sequence ID" value="SDZ80468.1"/>
    <property type="molecule type" value="Genomic_DNA"/>
</dbReference>
<dbReference type="GO" id="GO:0102559">
    <property type="term" value="F:peptide chain release factor N(5)-glutamine methyltransferase activity"/>
    <property type="evidence" value="ECO:0007669"/>
    <property type="project" value="UniProtKB-EC"/>
</dbReference>
<dbReference type="InterPro" id="IPR019874">
    <property type="entry name" value="RF_methyltr_PrmC"/>
</dbReference>
<feature type="binding site" evidence="5">
    <location>
        <position position="144"/>
    </location>
    <ligand>
        <name>S-adenosyl-L-methionine</name>
        <dbReference type="ChEBI" id="CHEBI:59789"/>
    </ligand>
</feature>
<evidence type="ECO:0000256" key="3">
    <source>
        <dbReference type="ARBA" id="ARBA00022691"/>
    </source>
</evidence>
<feature type="domain" description="Methyltransferase small" evidence="6">
    <location>
        <begin position="107"/>
        <end position="197"/>
    </location>
</feature>
<evidence type="ECO:0000256" key="5">
    <source>
        <dbReference type="HAMAP-Rule" id="MF_02126"/>
    </source>
</evidence>
<dbReference type="InterPro" id="IPR029063">
    <property type="entry name" value="SAM-dependent_MTases_sf"/>
</dbReference>
<dbReference type="RefSeq" id="WP_093247907.1">
    <property type="nucleotide sequence ID" value="NZ_FNQM01000001.1"/>
</dbReference>
<dbReference type="SUPFAM" id="SSF53335">
    <property type="entry name" value="S-adenosyl-L-methionine-dependent methyltransferases"/>
    <property type="match status" value="1"/>
</dbReference>
<feature type="domain" description="Release factor glutamine methyltransferase N-terminal" evidence="7">
    <location>
        <begin position="9"/>
        <end position="79"/>
    </location>
</feature>
<evidence type="ECO:0000259" key="6">
    <source>
        <dbReference type="Pfam" id="PF05175"/>
    </source>
</evidence>
<proteinExistence type="inferred from homology"/>
<evidence type="ECO:0000313" key="8">
    <source>
        <dbReference type="EMBL" id="SDZ80468.1"/>
    </source>
</evidence>
<dbReference type="PANTHER" id="PTHR18895:SF74">
    <property type="entry name" value="MTRF1L RELEASE FACTOR GLUTAMINE METHYLTRANSFERASE"/>
    <property type="match status" value="1"/>
</dbReference>
<dbReference type="Pfam" id="PF17827">
    <property type="entry name" value="PrmC_N"/>
    <property type="match status" value="1"/>
</dbReference>
<dbReference type="OrthoDB" id="9800643at2"/>
<dbReference type="NCBIfam" id="TIGR00536">
    <property type="entry name" value="hemK_fam"/>
    <property type="match status" value="1"/>
</dbReference>
<feature type="binding site" evidence="5">
    <location>
        <begin position="187"/>
        <end position="190"/>
    </location>
    <ligand>
        <name>substrate</name>
    </ligand>
</feature>
<comment type="function">
    <text evidence="5">Methylates the class 1 translation termination release factors RF1/PrfA and RF2/PrfB on the glutamine residue of the universally conserved GGQ motif.</text>
</comment>
<evidence type="ECO:0000313" key="9">
    <source>
        <dbReference type="Proteomes" id="UP000198703"/>
    </source>
</evidence>
<dbReference type="InterPro" id="IPR040758">
    <property type="entry name" value="PrmC_N"/>
</dbReference>
<dbReference type="InterPro" id="IPR002052">
    <property type="entry name" value="DNA_methylase_N6_adenine_CS"/>
</dbReference>
<comment type="similarity">
    <text evidence="5">Belongs to the protein N5-glutamine methyltransferase family. PrmC subfamily.</text>
</comment>
<dbReference type="CDD" id="cd02440">
    <property type="entry name" value="AdoMet_MTases"/>
    <property type="match status" value="1"/>
</dbReference>
<feature type="binding site" evidence="5">
    <location>
        <position position="187"/>
    </location>
    <ligand>
        <name>S-adenosyl-L-methionine</name>
        <dbReference type="ChEBI" id="CHEBI:59789"/>
    </ligand>
</feature>
<feature type="binding site" evidence="5">
    <location>
        <position position="173"/>
    </location>
    <ligand>
        <name>S-adenosyl-L-methionine</name>
        <dbReference type="ChEBI" id="CHEBI:59789"/>
    </ligand>
</feature>
<keyword evidence="2 5" id="KW-0808">Transferase</keyword>
<dbReference type="STRING" id="89524.SAMN05444370_101439"/>
<protein>
    <recommendedName>
        <fullName evidence="5">Release factor glutamine methyltransferase</fullName>
        <shortName evidence="5">RF MTase</shortName>
        <ecNumber evidence="5">2.1.1.297</ecNumber>
    </recommendedName>
    <alternativeName>
        <fullName evidence="5">N5-glutamine methyltransferase PrmC</fullName>
    </alternativeName>
    <alternativeName>
        <fullName evidence="5">Protein-(glutamine-N5) MTase PrmC</fullName>
    </alternativeName>
    <alternativeName>
        <fullName evidence="5">Protein-glutamine N-methyltransferase PrmC</fullName>
    </alternativeName>
</protein>
<dbReference type="GO" id="GO:0032259">
    <property type="term" value="P:methylation"/>
    <property type="evidence" value="ECO:0007669"/>
    <property type="project" value="UniProtKB-KW"/>
</dbReference>
<dbReference type="NCBIfam" id="TIGR03534">
    <property type="entry name" value="RF_mod_PrmC"/>
    <property type="match status" value="1"/>
</dbReference>
<dbReference type="PROSITE" id="PS00092">
    <property type="entry name" value="N6_MTASE"/>
    <property type="match status" value="1"/>
</dbReference>
<keyword evidence="1 5" id="KW-0489">Methyltransferase</keyword>
<dbReference type="GO" id="GO:0003676">
    <property type="term" value="F:nucleic acid binding"/>
    <property type="evidence" value="ECO:0007669"/>
    <property type="project" value="InterPro"/>
</dbReference>
<dbReference type="PANTHER" id="PTHR18895">
    <property type="entry name" value="HEMK METHYLTRANSFERASE"/>
    <property type="match status" value="1"/>
</dbReference>
<dbReference type="Proteomes" id="UP000198703">
    <property type="component" value="Unassembled WGS sequence"/>
</dbReference>
<feature type="binding site" evidence="5">
    <location>
        <begin position="121"/>
        <end position="125"/>
    </location>
    <ligand>
        <name>S-adenosyl-L-methionine</name>
        <dbReference type="ChEBI" id="CHEBI:59789"/>
    </ligand>
</feature>
<dbReference type="InterPro" id="IPR050320">
    <property type="entry name" value="N5-glutamine_MTase"/>
</dbReference>
<sequence>MNGLSSRAEAVRAAAEALGAAGVEGAARDARLLVRWACGVSAAGLAAAPEAALDAEQAARLAAGVARRAGRAPLSHVTGRRAFWGREFEVTPDVLDPRPETETLIALALERGPAARVLDLGVGSGAILLTLLAEWPQAAGVGVDASPAALAVARRNSERLGVSARAAMLEGDWLAGLSGRFDLIVSNPPYLRSEQVAAAAPELSHEPRLALDGGADGLDPYRRIAAAAPAALAPGGAVLVEFGAGQGEAAASLFRAAGFGAVRLAADLDGRPRALLAACD</sequence>
<organism evidence="8 9">
    <name type="scientific">Rubrimonas cliftonensis</name>
    <dbReference type="NCBI Taxonomy" id="89524"/>
    <lineage>
        <taxon>Bacteria</taxon>
        <taxon>Pseudomonadati</taxon>
        <taxon>Pseudomonadota</taxon>
        <taxon>Alphaproteobacteria</taxon>
        <taxon>Rhodobacterales</taxon>
        <taxon>Paracoccaceae</taxon>
        <taxon>Rubrimonas</taxon>
    </lineage>
</organism>
<name>A0A1H3W2B1_9RHOB</name>
<dbReference type="HAMAP" id="MF_02126">
    <property type="entry name" value="RF_methyltr_PrmC"/>
    <property type="match status" value="1"/>
</dbReference>
<dbReference type="Gene3D" id="1.10.8.10">
    <property type="entry name" value="DNA helicase RuvA subunit, C-terminal domain"/>
    <property type="match status" value="1"/>
</dbReference>
<evidence type="ECO:0000256" key="2">
    <source>
        <dbReference type="ARBA" id="ARBA00022679"/>
    </source>
</evidence>
<comment type="catalytic activity">
    <reaction evidence="4 5">
        <text>L-glutaminyl-[peptide chain release factor] + S-adenosyl-L-methionine = N(5)-methyl-L-glutaminyl-[peptide chain release factor] + S-adenosyl-L-homocysteine + H(+)</text>
        <dbReference type="Rhea" id="RHEA:42896"/>
        <dbReference type="Rhea" id="RHEA-COMP:10271"/>
        <dbReference type="Rhea" id="RHEA-COMP:10272"/>
        <dbReference type="ChEBI" id="CHEBI:15378"/>
        <dbReference type="ChEBI" id="CHEBI:30011"/>
        <dbReference type="ChEBI" id="CHEBI:57856"/>
        <dbReference type="ChEBI" id="CHEBI:59789"/>
        <dbReference type="ChEBI" id="CHEBI:61891"/>
        <dbReference type="EC" id="2.1.1.297"/>
    </reaction>
</comment>
<dbReference type="Pfam" id="PF05175">
    <property type="entry name" value="MTS"/>
    <property type="match status" value="1"/>
</dbReference>
<keyword evidence="3 5" id="KW-0949">S-adenosyl-L-methionine</keyword>
<dbReference type="InterPro" id="IPR007848">
    <property type="entry name" value="Small_mtfrase_dom"/>
</dbReference>
<reference evidence="8 9" key="1">
    <citation type="submission" date="2016-10" db="EMBL/GenBank/DDBJ databases">
        <authorList>
            <person name="de Groot N.N."/>
        </authorList>
    </citation>
    <scope>NUCLEOTIDE SEQUENCE [LARGE SCALE GENOMIC DNA]</scope>
    <source>
        <strain evidence="8 9">DSM 15345</strain>
    </source>
</reference>
<dbReference type="AlphaFoldDB" id="A0A1H3W2B1"/>
<dbReference type="InterPro" id="IPR004556">
    <property type="entry name" value="HemK-like"/>
</dbReference>
<evidence type="ECO:0000256" key="1">
    <source>
        <dbReference type="ARBA" id="ARBA00022603"/>
    </source>
</evidence>
<evidence type="ECO:0000259" key="7">
    <source>
        <dbReference type="Pfam" id="PF17827"/>
    </source>
</evidence>